<proteinExistence type="predicted"/>
<dbReference type="EMBL" id="JAMXFA010000016">
    <property type="protein sequence ID" value="MCT7978828.1"/>
    <property type="molecule type" value="Genomic_DNA"/>
</dbReference>
<name>A0ABT2N822_9CYAN</name>
<reference evidence="2 3" key="1">
    <citation type="journal article" date="2022" name="Front. Microbiol.">
        <title>High genomic differentiation and limited gene flow indicate recent cryptic speciation within the genus Laspinema (cyanobacteria).</title>
        <authorList>
            <person name="Stanojkovic A."/>
            <person name="Skoupy S."/>
            <person name="Skaloud P."/>
            <person name="Dvorak P."/>
        </authorList>
    </citation>
    <scope>NUCLEOTIDE SEQUENCE [LARGE SCALE GENOMIC DNA]</scope>
    <source>
        <strain evidence="2 3">D3b</strain>
    </source>
</reference>
<keyword evidence="1" id="KW-0472">Membrane</keyword>
<keyword evidence="1" id="KW-0812">Transmembrane</keyword>
<accession>A0ABT2N822</accession>
<feature type="transmembrane region" description="Helical" evidence="1">
    <location>
        <begin position="28"/>
        <end position="59"/>
    </location>
</feature>
<evidence type="ECO:0000256" key="1">
    <source>
        <dbReference type="SAM" id="Phobius"/>
    </source>
</evidence>
<dbReference type="RefSeq" id="WP_261235802.1">
    <property type="nucleotide sequence ID" value="NZ_JAMXFA010000016.1"/>
</dbReference>
<sequence length="69" mass="7372">MQSLDNQCRNILRDKDVSEDLPDLANTIVSGVTVAALLASHATLAPFAPVLGYCAALAVKKGIKLYTRE</sequence>
<organism evidence="2 3">
    <name type="scientific">Laspinema olomoucense D3b</name>
    <dbReference type="NCBI Taxonomy" id="2953688"/>
    <lineage>
        <taxon>Bacteria</taxon>
        <taxon>Bacillati</taxon>
        <taxon>Cyanobacteriota</taxon>
        <taxon>Cyanophyceae</taxon>
        <taxon>Oscillatoriophycideae</taxon>
        <taxon>Oscillatoriales</taxon>
        <taxon>Laspinemataceae</taxon>
        <taxon>Laspinema</taxon>
        <taxon>Laspinema olomoucense</taxon>
    </lineage>
</organism>
<evidence type="ECO:0000313" key="3">
    <source>
        <dbReference type="Proteomes" id="UP001525961"/>
    </source>
</evidence>
<protein>
    <submittedName>
        <fullName evidence="2">Uncharacterized protein</fullName>
    </submittedName>
</protein>
<gene>
    <name evidence="2" type="ORF">NG792_14025</name>
</gene>
<keyword evidence="3" id="KW-1185">Reference proteome</keyword>
<evidence type="ECO:0000313" key="2">
    <source>
        <dbReference type="EMBL" id="MCT7978828.1"/>
    </source>
</evidence>
<comment type="caution">
    <text evidence="2">The sequence shown here is derived from an EMBL/GenBank/DDBJ whole genome shotgun (WGS) entry which is preliminary data.</text>
</comment>
<dbReference type="Proteomes" id="UP001525961">
    <property type="component" value="Unassembled WGS sequence"/>
</dbReference>
<keyword evidence="1" id="KW-1133">Transmembrane helix</keyword>